<dbReference type="PANTHER" id="PTHR46438">
    <property type="entry name" value="ALPHA/BETA-HYDROLASES SUPERFAMILY PROTEIN"/>
    <property type="match status" value="1"/>
</dbReference>
<protein>
    <submittedName>
        <fullName evidence="3">Alpha/beta hydrolase</fullName>
    </submittedName>
</protein>
<dbReference type="RefSeq" id="WP_122937133.1">
    <property type="nucleotide sequence ID" value="NZ_JBHSNT010000008.1"/>
</dbReference>
<dbReference type="Pfam" id="PF12697">
    <property type="entry name" value="Abhydrolase_6"/>
    <property type="match status" value="1"/>
</dbReference>
<dbReference type="PANTHER" id="PTHR46438:SF11">
    <property type="entry name" value="LIPASE-RELATED"/>
    <property type="match status" value="1"/>
</dbReference>
<dbReference type="OrthoDB" id="9796770at2"/>
<dbReference type="AlphaFoldDB" id="A0A3M8AB64"/>
<dbReference type="Gene3D" id="3.40.50.1820">
    <property type="entry name" value="alpha/beta hydrolase"/>
    <property type="match status" value="1"/>
</dbReference>
<dbReference type="PRINTS" id="PR00412">
    <property type="entry name" value="EPOXHYDRLASE"/>
</dbReference>
<dbReference type="InterPro" id="IPR000639">
    <property type="entry name" value="Epox_hydrolase-like"/>
</dbReference>
<feature type="compositionally biased region" description="Low complexity" evidence="1">
    <location>
        <begin position="288"/>
        <end position="308"/>
    </location>
</feature>
<keyword evidence="3" id="KW-0378">Hydrolase</keyword>
<evidence type="ECO:0000313" key="3">
    <source>
        <dbReference type="EMBL" id="RNB48388.1"/>
    </source>
</evidence>
<reference evidence="3 4" key="1">
    <citation type="submission" date="2018-10" db="EMBL/GenBank/DDBJ databases">
        <title>Isolation, diversity and antibacterial activity of antinobacteria from the wheat rhizosphere soil.</title>
        <authorList>
            <person name="Sun T."/>
        </authorList>
    </citation>
    <scope>NUCLEOTIDE SEQUENCE [LARGE SCALE GENOMIC DNA]</scope>
    <source>
        <strain evidence="3 4">SJ-23</strain>
    </source>
</reference>
<keyword evidence="4" id="KW-1185">Reference proteome</keyword>
<dbReference type="InterPro" id="IPR000073">
    <property type="entry name" value="AB_hydrolase_1"/>
</dbReference>
<dbReference type="SUPFAM" id="SSF53474">
    <property type="entry name" value="alpha/beta-Hydrolases"/>
    <property type="match status" value="1"/>
</dbReference>
<name>A0A3M8AB64_9MICO</name>
<proteinExistence type="predicted"/>
<evidence type="ECO:0000313" key="4">
    <source>
        <dbReference type="Proteomes" id="UP000275048"/>
    </source>
</evidence>
<sequence length="308" mass="32374">MDINSAATVQHLARPDGSISYTVVGEGPLVVAVPGMGDLRGSLRELVGPLVAAGYRIAVTDLRGHGDSTTGFSEHGDEATAGDLLALVRELGGGPAVLIGNSMGAGAGVIAAAEAPREVAGLVGLGPFLRNPPAPAAMRAVMPLLYRVVLARPWGARFWRGYYASLNRGRRAPWLDEHLAALYASFRDPARLRQFRRLTVVLTHEPAERRIDDVEAPMLQVYGALDPDYDVAVESGWAREHGAQVLVVDDAGHYPHAQRPDVTVPAVLEFLAGLRDPAASGGWRMPQQHAQGSAAKGSAADGAGHAGA</sequence>
<feature type="region of interest" description="Disordered" evidence="1">
    <location>
        <begin position="281"/>
        <end position="308"/>
    </location>
</feature>
<organism evidence="3 4">
    <name type="scientific">Agromyces tardus</name>
    <dbReference type="NCBI Taxonomy" id="2583849"/>
    <lineage>
        <taxon>Bacteria</taxon>
        <taxon>Bacillati</taxon>
        <taxon>Actinomycetota</taxon>
        <taxon>Actinomycetes</taxon>
        <taxon>Micrococcales</taxon>
        <taxon>Microbacteriaceae</taxon>
        <taxon>Agromyces</taxon>
    </lineage>
</organism>
<evidence type="ECO:0000256" key="1">
    <source>
        <dbReference type="SAM" id="MobiDB-lite"/>
    </source>
</evidence>
<dbReference type="InterPro" id="IPR029058">
    <property type="entry name" value="AB_hydrolase_fold"/>
</dbReference>
<comment type="caution">
    <text evidence="3">The sequence shown here is derived from an EMBL/GenBank/DDBJ whole genome shotgun (WGS) entry which is preliminary data.</text>
</comment>
<dbReference type="GO" id="GO:0016787">
    <property type="term" value="F:hydrolase activity"/>
    <property type="evidence" value="ECO:0007669"/>
    <property type="project" value="UniProtKB-KW"/>
</dbReference>
<dbReference type="EMBL" id="RHHB01000020">
    <property type="protein sequence ID" value="RNB48388.1"/>
    <property type="molecule type" value="Genomic_DNA"/>
</dbReference>
<accession>A0A3M8AB64</accession>
<evidence type="ECO:0000259" key="2">
    <source>
        <dbReference type="Pfam" id="PF12697"/>
    </source>
</evidence>
<dbReference type="Proteomes" id="UP000275048">
    <property type="component" value="Unassembled WGS sequence"/>
</dbReference>
<gene>
    <name evidence="3" type="ORF">EDM22_11220</name>
</gene>
<feature type="domain" description="AB hydrolase-1" evidence="2">
    <location>
        <begin position="30"/>
        <end position="264"/>
    </location>
</feature>